<gene>
    <name evidence="3" type="ORF">DXG03_003597</name>
</gene>
<reference evidence="3" key="2">
    <citation type="submission" date="2021-10" db="EMBL/GenBank/DDBJ databases">
        <title>Phylogenomics reveals ancestral predisposition of the termite-cultivated fungus Termitomyces towards a domesticated lifestyle.</title>
        <authorList>
            <person name="Auxier B."/>
            <person name="Grum-Grzhimaylo A."/>
            <person name="Cardenas M.E."/>
            <person name="Lodge J.D."/>
            <person name="Laessoe T."/>
            <person name="Pedersen O."/>
            <person name="Smith M.E."/>
            <person name="Kuyper T.W."/>
            <person name="Franco-Molano E.A."/>
            <person name="Baroni T.J."/>
            <person name="Aanen D.K."/>
        </authorList>
    </citation>
    <scope>NUCLEOTIDE SEQUENCE</scope>
    <source>
        <strain evidence="3">AP01</strain>
        <tissue evidence="3">Mycelium</tissue>
    </source>
</reference>
<dbReference type="Gene3D" id="2.40.40.10">
    <property type="entry name" value="RlpA-like domain"/>
    <property type="match status" value="1"/>
</dbReference>
<dbReference type="Proteomes" id="UP000775547">
    <property type="component" value="Unassembled WGS sequence"/>
</dbReference>
<dbReference type="PANTHER" id="PTHR31836:SF25">
    <property type="entry name" value="RLPA-LIKE PROTEIN DOUBLE-PSI BETA-BARREL DOMAIN-CONTAINING PROTEIN"/>
    <property type="match status" value="1"/>
</dbReference>
<dbReference type="InterPro" id="IPR036908">
    <property type="entry name" value="RlpA-like_sf"/>
</dbReference>
<dbReference type="InterPro" id="IPR051477">
    <property type="entry name" value="Expansin_CellWall"/>
</dbReference>
<evidence type="ECO:0000313" key="3">
    <source>
        <dbReference type="EMBL" id="KAG5642125.1"/>
    </source>
</evidence>
<name>A0A9P7G3G4_9AGAR</name>
<evidence type="ECO:0000256" key="1">
    <source>
        <dbReference type="ARBA" id="ARBA00022729"/>
    </source>
</evidence>
<sequence>MSSSSSFYTVFTALLAAFFSTLALAAPTSSNIVARDFTGRATYFEVGLGSCGWTNVDTDYIVALSPSTYAGGVHCGKQITITNSGISATATVVDTCPGCGPDDLDMSPSLFARFQPLAQGVFQMGWNFN</sequence>
<reference evidence="3" key="1">
    <citation type="submission" date="2020-07" db="EMBL/GenBank/DDBJ databases">
        <authorList>
            <person name="Nieuwenhuis M."/>
            <person name="Van De Peppel L.J.J."/>
        </authorList>
    </citation>
    <scope>NUCLEOTIDE SEQUENCE</scope>
    <source>
        <strain evidence="3">AP01</strain>
        <tissue evidence="3">Mycelium</tissue>
    </source>
</reference>
<dbReference type="PANTHER" id="PTHR31836">
    <property type="match status" value="1"/>
</dbReference>
<dbReference type="CDD" id="cd22191">
    <property type="entry name" value="DPBB_RlpA_EXP_N-like"/>
    <property type="match status" value="1"/>
</dbReference>
<proteinExistence type="predicted"/>
<evidence type="ECO:0000313" key="4">
    <source>
        <dbReference type="Proteomes" id="UP000775547"/>
    </source>
</evidence>
<evidence type="ECO:0000256" key="2">
    <source>
        <dbReference type="SAM" id="SignalP"/>
    </source>
</evidence>
<dbReference type="EMBL" id="JABCKV010000215">
    <property type="protein sequence ID" value="KAG5642125.1"/>
    <property type="molecule type" value="Genomic_DNA"/>
</dbReference>
<feature type="chain" id="PRO_5040458977" description="RlpA-like double-psi beta-barrel-protein domain-containing protein-containing protein" evidence="2">
    <location>
        <begin position="26"/>
        <end position="129"/>
    </location>
</feature>
<organism evidence="3 4">
    <name type="scientific">Asterophora parasitica</name>
    <dbReference type="NCBI Taxonomy" id="117018"/>
    <lineage>
        <taxon>Eukaryota</taxon>
        <taxon>Fungi</taxon>
        <taxon>Dikarya</taxon>
        <taxon>Basidiomycota</taxon>
        <taxon>Agaricomycotina</taxon>
        <taxon>Agaricomycetes</taxon>
        <taxon>Agaricomycetidae</taxon>
        <taxon>Agaricales</taxon>
        <taxon>Tricholomatineae</taxon>
        <taxon>Lyophyllaceae</taxon>
        <taxon>Asterophora</taxon>
    </lineage>
</organism>
<accession>A0A9P7G3G4</accession>
<evidence type="ECO:0008006" key="5">
    <source>
        <dbReference type="Google" id="ProtNLM"/>
    </source>
</evidence>
<dbReference type="AlphaFoldDB" id="A0A9P7G3G4"/>
<feature type="signal peptide" evidence="2">
    <location>
        <begin position="1"/>
        <end position="25"/>
    </location>
</feature>
<protein>
    <recommendedName>
        <fullName evidence="5">RlpA-like double-psi beta-barrel-protein domain-containing protein-containing protein</fullName>
    </recommendedName>
</protein>
<dbReference type="SUPFAM" id="SSF50685">
    <property type="entry name" value="Barwin-like endoglucanases"/>
    <property type="match status" value="1"/>
</dbReference>
<dbReference type="OrthoDB" id="623670at2759"/>
<comment type="caution">
    <text evidence="3">The sequence shown here is derived from an EMBL/GenBank/DDBJ whole genome shotgun (WGS) entry which is preliminary data.</text>
</comment>
<keyword evidence="1 2" id="KW-0732">Signal</keyword>
<keyword evidence="4" id="KW-1185">Reference proteome</keyword>